<keyword evidence="2" id="KW-1185">Reference proteome</keyword>
<name>A0A6G1C6F3_9ORYZ</name>
<gene>
    <name evidence="1" type="ORF">E2562_014367</name>
</gene>
<dbReference type="Proteomes" id="UP000479710">
    <property type="component" value="Unassembled WGS sequence"/>
</dbReference>
<reference evidence="1 2" key="1">
    <citation type="submission" date="2019-11" db="EMBL/GenBank/DDBJ databases">
        <title>Whole genome sequence of Oryza granulata.</title>
        <authorList>
            <person name="Li W."/>
        </authorList>
    </citation>
    <scope>NUCLEOTIDE SEQUENCE [LARGE SCALE GENOMIC DNA]</scope>
    <source>
        <strain evidence="2">cv. Menghai</strain>
        <tissue evidence="1">Leaf</tissue>
    </source>
</reference>
<protein>
    <submittedName>
        <fullName evidence="1">Uncharacterized protein</fullName>
    </submittedName>
</protein>
<accession>A0A6G1C6F3</accession>
<evidence type="ECO:0000313" key="1">
    <source>
        <dbReference type="EMBL" id="KAF0895760.1"/>
    </source>
</evidence>
<dbReference type="AlphaFoldDB" id="A0A6G1C6F3"/>
<organism evidence="1 2">
    <name type="scientific">Oryza meyeriana var. granulata</name>
    <dbReference type="NCBI Taxonomy" id="110450"/>
    <lineage>
        <taxon>Eukaryota</taxon>
        <taxon>Viridiplantae</taxon>
        <taxon>Streptophyta</taxon>
        <taxon>Embryophyta</taxon>
        <taxon>Tracheophyta</taxon>
        <taxon>Spermatophyta</taxon>
        <taxon>Magnoliopsida</taxon>
        <taxon>Liliopsida</taxon>
        <taxon>Poales</taxon>
        <taxon>Poaceae</taxon>
        <taxon>BOP clade</taxon>
        <taxon>Oryzoideae</taxon>
        <taxon>Oryzeae</taxon>
        <taxon>Oryzinae</taxon>
        <taxon>Oryza</taxon>
        <taxon>Oryza meyeriana</taxon>
    </lineage>
</organism>
<dbReference type="OrthoDB" id="693469at2759"/>
<dbReference type="EMBL" id="SPHZ02000010">
    <property type="protein sequence ID" value="KAF0895760.1"/>
    <property type="molecule type" value="Genomic_DNA"/>
</dbReference>
<proteinExistence type="predicted"/>
<evidence type="ECO:0000313" key="2">
    <source>
        <dbReference type="Proteomes" id="UP000479710"/>
    </source>
</evidence>
<sequence>MNASDGEQQGIHAHVVQQQIRRRITFSPQSKAFKVSGNRRSLSKTVARVVSRYRQSRVLKSQNKNNHAYGINCGCQPRCIVNVVKDIDDRKKELIGEIGFDGILDIKRTKLEDDQIARMIEEDTVSKQNPRFPFPRYGKLQAYDELKACLQDGFQLVDCILPCISDFVDLTNNQTATEAFTKYKGALKNIVVKAVKIAMKATVQNVIKHLDNFQGAHQAPGYPYGMGYHFRIVAYSNI</sequence>
<comment type="caution">
    <text evidence="1">The sequence shown here is derived from an EMBL/GenBank/DDBJ whole genome shotgun (WGS) entry which is preliminary data.</text>
</comment>